<dbReference type="Pfam" id="PF01613">
    <property type="entry name" value="Flavin_Reduct"/>
    <property type="match status" value="1"/>
</dbReference>
<reference evidence="4" key="1">
    <citation type="submission" date="2018-04" db="EMBL/GenBank/DDBJ databases">
        <authorList>
            <person name="Liu S."/>
            <person name="Wang Z."/>
            <person name="Li J."/>
        </authorList>
    </citation>
    <scope>NUCLEOTIDE SEQUENCE [LARGE SCALE GENOMIC DNA]</scope>
    <source>
        <strain evidence="4">S1194</strain>
    </source>
</reference>
<dbReference type="PANTHER" id="PTHR30466">
    <property type="entry name" value="FLAVIN REDUCTASE"/>
    <property type="match status" value="1"/>
</dbReference>
<sequence length="171" mass="18304">MTTTVSAQPGVPAGSDPRDVAALRPALGTMATSVTLITTRHEGRDYGFTANSFTSVSSEPPLVAVFLADTAECYPAFQEADQVVVNVLAEGQGDLAMHFARKHDDKFASVDLDPAHPGVPVVEGSMAAILGTVESRLTAGDHLMLLIAVDHVEHHDREPLVYQNRAFRKLI</sequence>
<protein>
    <recommendedName>
        <fullName evidence="2">Flavin reductase like domain-containing protein</fullName>
    </recommendedName>
</protein>
<comment type="caution">
    <text evidence="3">The sequence shown here is derived from an EMBL/GenBank/DDBJ whole genome shotgun (WGS) entry which is preliminary data.</text>
</comment>
<keyword evidence="4" id="KW-1185">Reference proteome</keyword>
<dbReference type="SMART" id="SM00903">
    <property type="entry name" value="Flavin_Reduct"/>
    <property type="match status" value="1"/>
</dbReference>
<keyword evidence="1" id="KW-0560">Oxidoreductase</keyword>
<evidence type="ECO:0000259" key="2">
    <source>
        <dbReference type="SMART" id="SM00903"/>
    </source>
</evidence>
<dbReference type="SUPFAM" id="SSF50475">
    <property type="entry name" value="FMN-binding split barrel"/>
    <property type="match status" value="1"/>
</dbReference>
<dbReference type="Proteomes" id="UP000244978">
    <property type="component" value="Unassembled WGS sequence"/>
</dbReference>
<dbReference type="PANTHER" id="PTHR30466:SF1">
    <property type="entry name" value="FMN REDUCTASE (NADH) RUTF"/>
    <property type="match status" value="1"/>
</dbReference>
<dbReference type="GO" id="GO:0010181">
    <property type="term" value="F:FMN binding"/>
    <property type="evidence" value="ECO:0007669"/>
    <property type="project" value="InterPro"/>
</dbReference>
<organism evidence="3 4">
    <name type="scientific">Homoserinimonas hongtaonis</name>
    <dbReference type="NCBI Taxonomy" id="2079791"/>
    <lineage>
        <taxon>Bacteria</taxon>
        <taxon>Bacillati</taxon>
        <taxon>Actinomycetota</taxon>
        <taxon>Actinomycetes</taxon>
        <taxon>Micrococcales</taxon>
        <taxon>Microbacteriaceae</taxon>
        <taxon>Homoserinimonas</taxon>
    </lineage>
</organism>
<feature type="domain" description="Flavin reductase like" evidence="2">
    <location>
        <begin position="27"/>
        <end position="169"/>
    </location>
</feature>
<evidence type="ECO:0000256" key="1">
    <source>
        <dbReference type="ARBA" id="ARBA00023002"/>
    </source>
</evidence>
<dbReference type="InterPro" id="IPR012349">
    <property type="entry name" value="Split_barrel_FMN-bd"/>
</dbReference>
<dbReference type="GO" id="GO:0006208">
    <property type="term" value="P:pyrimidine nucleobase catabolic process"/>
    <property type="evidence" value="ECO:0007669"/>
    <property type="project" value="TreeGrafter"/>
</dbReference>
<proteinExistence type="predicted"/>
<dbReference type="InterPro" id="IPR002563">
    <property type="entry name" value="Flavin_Rdtase-like_dom"/>
</dbReference>
<gene>
    <name evidence="3" type="ORF">DF220_10670</name>
</gene>
<evidence type="ECO:0000313" key="4">
    <source>
        <dbReference type="Proteomes" id="UP000244978"/>
    </source>
</evidence>
<dbReference type="RefSeq" id="WP_108997988.1">
    <property type="nucleotide sequence ID" value="NZ_QEEX01000001.1"/>
</dbReference>
<dbReference type="AlphaFoldDB" id="A0A2U1T2Z8"/>
<dbReference type="EMBL" id="QEEX01000001">
    <property type="protein sequence ID" value="PWB98237.1"/>
    <property type="molecule type" value="Genomic_DNA"/>
</dbReference>
<dbReference type="GO" id="GO:0042602">
    <property type="term" value="F:riboflavin reductase (NADPH) activity"/>
    <property type="evidence" value="ECO:0007669"/>
    <property type="project" value="TreeGrafter"/>
</dbReference>
<dbReference type="InterPro" id="IPR050268">
    <property type="entry name" value="NADH-dep_flavin_reductase"/>
</dbReference>
<name>A0A2U1T2Z8_9MICO</name>
<accession>A0A2U1T2Z8</accession>
<dbReference type="Gene3D" id="2.30.110.10">
    <property type="entry name" value="Electron Transport, Fmn-binding Protein, Chain A"/>
    <property type="match status" value="1"/>
</dbReference>
<evidence type="ECO:0000313" key="3">
    <source>
        <dbReference type="EMBL" id="PWB98237.1"/>
    </source>
</evidence>